<dbReference type="PANTHER" id="PTHR34047">
    <property type="entry name" value="NUCLEAR INTRON MATURASE 1, MITOCHONDRIAL-RELATED"/>
    <property type="match status" value="1"/>
</dbReference>
<keyword evidence="2" id="KW-0695">RNA-directed DNA polymerase</keyword>
<dbReference type="PROSITE" id="PS50878">
    <property type="entry name" value="RT_POL"/>
    <property type="match status" value="1"/>
</dbReference>
<proteinExistence type="predicted"/>
<dbReference type="InterPro" id="IPR051083">
    <property type="entry name" value="GrpII_Intron_Splice-Mob/Def"/>
</dbReference>
<dbReference type="InterPro" id="IPR000477">
    <property type="entry name" value="RT_dom"/>
</dbReference>
<dbReference type="PANTHER" id="PTHR34047:SF8">
    <property type="entry name" value="PROTEIN YKFC"/>
    <property type="match status" value="1"/>
</dbReference>
<dbReference type="SUPFAM" id="SSF56672">
    <property type="entry name" value="DNA/RNA polymerases"/>
    <property type="match status" value="1"/>
</dbReference>
<name>A0A841KWJ2_9FIRM</name>
<protein>
    <submittedName>
        <fullName evidence="2">Group II intron reverse transcriptase/maturase</fullName>
    </submittedName>
</protein>
<evidence type="ECO:0000313" key="2">
    <source>
        <dbReference type="EMBL" id="MBB6214545.1"/>
    </source>
</evidence>
<accession>A0A841KWJ2</accession>
<keyword evidence="3" id="KW-1185">Reference proteome</keyword>
<dbReference type="GO" id="GO:0003964">
    <property type="term" value="F:RNA-directed DNA polymerase activity"/>
    <property type="evidence" value="ECO:0007669"/>
    <property type="project" value="UniProtKB-KW"/>
</dbReference>
<reference evidence="2 3" key="1">
    <citation type="submission" date="2020-08" db="EMBL/GenBank/DDBJ databases">
        <title>Genomic Encyclopedia of Type Strains, Phase IV (KMG-IV): sequencing the most valuable type-strain genomes for metagenomic binning, comparative biology and taxonomic classification.</title>
        <authorList>
            <person name="Goeker M."/>
        </authorList>
    </citation>
    <scope>NUCLEOTIDE SEQUENCE [LARGE SCALE GENOMIC DNA]</scope>
    <source>
        <strain evidence="2 3">DSM 103526</strain>
    </source>
</reference>
<organism evidence="2 3">
    <name type="scientific">Anaerosolibacter carboniphilus</name>
    <dbReference type="NCBI Taxonomy" id="1417629"/>
    <lineage>
        <taxon>Bacteria</taxon>
        <taxon>Bacillati</taxon>
        <taxon>Bacillota</taxon>
        <taxon>Clostridia</taxon>
        <taxon>Peptostreptococcales</taxon>
        <taxon>Thermotaleaceae</taxon>
        <taxon>Anaerosolibacter</taxon>
    </lineage>
</organism>
<comment type="caution">
    <text evidence="2">The sequence shown here is derived from an EMBL/GenBank/DDBJ whole genome shotgun (WGS) entry which is preliminary data.</text>
</comment>
<gene>
    <name evidence="2" type="ORF">HNQ80_000628</name>
</gene>
<keyword evidence="2" id="KW-0808">Transferase</keyword>
<dbReference type="InterPro" id="IPR030931">
    <property type="entry name" value="Group_II_RT_mat"/>
</dbReference>
<keyword evidence="2" id="KW-0548">Nucleotidyltransferase</keyword>
<dbReference type="InterPro" id="IPR043502">
    <property type="entry name" value="DNA/RNA_pol_sf"/>
</dbReference>
<evidence type="ECO:0000259" key="1">
    <source>
        <dbReference type="PROSITE" id="PS50878"/>
    </source>
</evidence>
<dbReference type="EMBL" id="JACHEN010000003">
    <property type="protein sequence ID" value="MBB6214545.1"/>
    <property type="molecule type" value="Genomic_DNA"/>
</dbReference>
<dbReference type="Pfam" id="PF00078">
    <property type="entry name" value="RVT_1"/>
    <property type="match status" value="1"/>
</dbReference>
<sequence>MRTGAAINLQDLRRKIYKTAKSEKQKRFWGLYCHVCKPETLKQAYREAKRNNGSPGIDSISFEDIEANGVNKFIAEIEKELKTGEYSPTRTRKVEIPKGDGKVRVLKIPTIKDRVVQGALKLILEPIFEADFSGKSYGYRPGKTQHEAVVNVSRGIKRGFTKIIDVDLRAYFDNVSHGILMKKVARRVNDGKIMKLLKQILKASGKKGVPQGGVISPLLSNIYLNAIDHMFEKAIKETRRKEYEQLDYCRFADDLVIAVNGHERLQWLVDKAARRLKEELGNLKVSLNTEKTKIVNMEKGDTFGFLGFEYRLIKTHNGKRMVQIRPKKKQVQKFINEVKTHLREFRFLNVREMIKLLNPKIRGWVNYFRIGHCSKLFNFIRNWIERKVRRFQAKKQKRMGYGWKRWSKDVIYEEWGLYDDYKIRYHRMKANPIH</sequence>
<dbReference type="Pfam" id="PF08388">
    <property type="entry name" value="GIIM"/>
    <property type="match status" value="1"/>
</dbReference>
<dbReference type="CDD" id="cd01651">
    <property type="entry name" value="RT_G2_intron"/>
    <property type="match status" value="1"/>
</dbReference>
<dbReference type="Proteomes" id="UP000579281">
    <property type="component" value="Unassembled WGS sequence"/>
</dbReference>
<evidence type="ECO:0000313" key="3">
    <source>
        <dbReference type="Proteomes" id="UP000579281"/>
    </source>
</evidence>
<dbReference type="InterPro" id="IPR013597">
    <property type="entry name" value="Mat_intron_G2"/>
</dbReference>
<dbReference type="NCBIfam" id="TIGR04416">
    <property type="entry name" value="group_II_RT_mat"/>
    <property type="match status" value="1"/>
</dbReference>
<feature type="domain" description="Reverse transcriptase" evidence="1">
    <location>
        <begin position="77"/>
        <end position="310"/>
    </location>
</feature>
<dbReference type="AlphaFoldDB" id="A0A841KWJ2"/>
<dbReference type="RefSeq" id="WP_184308091.1">
    <property type="nucleotide sequence ID" value="NZ_JACHEN010000003.1"/>
</dbReference>